<evidence type="ECO:0000259" key="2">
    <source>
        <dbReference type="SMART" id="SM00642"/>
    </source>
</evidence>
<organism evidence="3 4">
    <name type="scientific">Limnovirga soli</name>
    <dbReference type="NCBI Taxonomy" id="2656915"/>
    <lineage>
        <taxon>Bacteria</taxon>
        <taxon>Pseudomonadati</taxon>
        <taxon>Bacteroidota</taxon>
        <taxon>Chitinophagia</taxon>
        <taxon>Chitinophagales</taxon>
        <taxon>Chitinophagaceae</taxon>
        <taxon>Limnovirga</taxon>
    </lineage>
</organism>
<gene>
    <name evidence="3" type="ORF">GD597_06425</name>
</gene>
<dbReference type="InterPro" id="IPR013780">
    <property type="entry name" value="Glyco_hydro_b"/>
</dbReference>
<evidence type="ECO:0000313" key="3">
    <source>
        <dbReference type="EMBL" id="NNV55086.1"/>
    </source>
</evidence>
<dbReference type="InterPro" id="IPR045857">
    <property type="entry name" value="O16G_dom_2"/>
</dbReference>
<dbReference type="InterPro" id="IPR006047">
    <property type="entry name" value="GH13_cat_dom"/>
</dbReference>
<dbReference type="EMBL" id="WHPF01000004">
    <property type="protein sequence ID" value="NNV55086.1"/>
    <property type="molecule type" value="Genomic_DNA"/>
</dbReference>
<dbReference type="Gene3D" id="2.60.40.1180">
    <property type="entry name" value="Golgi alpha-mannosidase II"/>
    <property type="match status" value="1"/>
</dbReference>
<protein>
    <submittedName>
        <fullName evidence="3">Alpha-amylase</fullName>
    </submittedName>
</protein>
<dbReference type="InterPro" id="IPR017853">
    <property type="entry name" value="GH"/>
</dbReference>
<dbReference type="SUPFAM" id="SSF51445">
    <property type="entry name" value="(Trans)glycosidases"/>
    <property type="match status" value="1"/>
</dbReference>
<dbReference type="Pfam" id="PF00128">
    <property type="entry name" value="Alpha-amylase"/>
    <property type="match status" value="1"/>
</dbReference>
<proteinExistence type="predicted"/>
<accession>A0A8J8JWA4</accession>
<dbReference type="Gene3D" id="3.20.20.80">
    <property type="entry name" value="Glycosidases"/>
    <property type="match status" value="1"/>
</dbReference>
<comment type="caution">
    <text evidence="3">The sequence shown here is derived from an EMBL/GenBank/DDBJ whole genome shotgun (WGS) entry which is preliminary data.</text>
</comment>
<dbReference type="Proteomes" id="UP000598971">
    <property type="component" value="Unassembled WGS sequence"/>
</dbReference>
<dbReference type="PANTHER" id="PTHR10357">
    <property type="entry name" value="ALPHA-AMYLASE FAMILY MEMBER"/>
    <property type="match status" value="1"/>
</dbReference>
<feature type="chain" id="PRO_5035148600" evidence="1">
    <location>
        <begin position="21"/>
        <end position="514"/>
    </location>
</feature>
<name>A0A8J8JWA4_9BACT</name>
<evidence type="ECO:0000256" key="1">
    <source>
        <dbReference type="SAM" id="SignalP"/>
    </source>
</evidence>
<dbReference type="SMART" id="SM00642">
    <property type="entry name" value="Aamy"/>
    <property type="match status" value="1"/>
</dbReference>
<dbReference type="RefSeq" id="WP_171607017.1">
    <property type="nucleotide sequence ID" value="NZ_WHPF01000004.1"/>
</dbReference>
<keyword evidence="1" id="KW-0732">Signal</keyword>
<sequence length="514" mass="58667">MKQSILLSLFLVINTSALWAQKINANDKGEVIYHVCQRSFYDSNGDMQGDLNGLRKRLDYLQDLGITSILLLPLYDADCYHNYFANSFEKIDAEFGTMKDYIALVKDIHKHGMKIYLDMETQYVTEKHLWWKDAVGNLSSPYSDYILFDDAAHLKPSTMVFDLHELHGYDGTVIKATTVNLKSEKVLDYNRELFTYFMDPNKDGKFDDGTDGFRLDHAMDNLDNKPALTNLFTEFWSPLISSLKQINPNIKIVGEQAEWKDYGFGYFEKAGVDRMFGFNLQQAILSFDKQQLINKADTTLVLCPKGKDQIIFLENHDIDRFASLEKNPQKQKVAAALMLLMGGIPSIYYGQEIGMQGKNVISGSSDGNSIPVREAFDWYASGAGKGSALWYKNTGDWWDNTNFKSNDGISLEEEIKDSTSLFNFYKKLIHLKQSNPAIANGVYANAANNNRNVFSFYRNFESRKVVVLVNLSNELQTAKLQQEYNHYTTLLGWNTVQHNEVVLSPYEVLVCEIK</sequence>
<reference evidence="3" key="1">
    <citation type="submission" date="2019-10" db="EMBL/GenBank/DDBJ databases">
        <title>Draft genome sequence of Panacibacter sp. KCS-6.</title>
        <authorList>
            <person name="Yim K.J."/>
        </authorList>
    </citation>
    <scope>NUCLEOTIDE SEQUENCE</scope>
    <source>
        <strain evidence="3">KCS-6</strain>
    </source>
</reference>
<evidence type="ECO:0000313" key="4">
    <source>
        <dbReference type="Proteomes" id="UP000598971"/>
    </source>
</evidence>
<keyword evidence="4" id="KW-1185">Reference proteome</keyword>
<feature type="domain" description="Glycosyl hydrolase family 13 catalytic" evidence="2">
    <location>
        <begin position="34"/>
        <end position="432"/>
    </location>
</feature>
<feature type="signal peptide" evidence="1">
    <location>
        <begin position="1"/>
        <end position="20"/>
    </location>
</feature>
<dbReference type="Gene3D" id="3.90.400.10">
    <property type="entry name" value="Oligo-1,6-glucosidase, Domain 2"/>
    <property type="match status" value="1"/>
</dbReference>
<dbReference type="SUPFAM" id="SSF51011">
    <property type="entry name" value="Glycosyl hydrolase domain"/>
    <property type="match status" value="1"/>
</dbReference>
<dbReference type="GO" id="GO:0005975">
    <property type="term" value="P:carbohydrate metabolic process"/>
    <property type="evidence" value="ECO:0007669"/>
    <property type="project" value="InterPro"/>
</dbReference>
<dbReference type="AlphaFoldDB" id="A0A8J8JWA4"/>